<evidence type="ECO:0000256" key="3">
    <source>
        <dbReference type="ARBA" id="ARBA00022723"/>
    </source>
</evidence>
<dbReference type="InterPro" id="IPR024079">
    <property type="entry name" value="MetalloPept_cat_dom_sf"/>
</dbReference>
<evidence type="ECO:0000256" key="1">
    <source>
        <dbReference type="ARBA" id="ARBA00008721"/>
    </source>
</evidence>
<evidence type="ECO:0000256" key="9">
    <source>
        <dbReference type="SAM" id="SignalP"/>
    </source>
</evidence>
<feature type="domain" description="Peptidase M43 pregnancy-associated plasma-A" evidence="10">
    <location>
        <begin position="168"/>
        <end position="308"/>
    </location>
</feature>
<keyword evidence="3" id="KW-0479">Metal-binding</keyword>
<reference evidence="11 12" key="1">
    <citation type="submission" date="2021-03" db="EMBL/GenBank/DDBJ databases">
        <authorList>
            <person name="Kim M.K."/>
        </authorList>
    </citation>
    <scope>NUCLEOTIDE SEQUENCE [LARGE SCALE GENOMIC DNA]</scope>
    <source>
        <strain evidence="11 12">BT442</strain>
    </source>
</reference>
<feature type="non-terminal residue" evidence="11">
    <location>
        <position position="346"/>
    </location>
</feature>
<name>A0ABS3QQ50_9BACT</name>
<dbReference type="EMBL" id="JAGETZ010000036">
    <property type="protein sequence ID" value="MBO2013173.1"/>
    <property type="molecule type" value="Genomic_DNA"/>
</dbReference>
<keyword evidence="12" id="KW-1185">Reference proteome</keyword>
<keyword evidence="7" id="KW-0482">Metalloprotease</keyword>
<evidence type="ECO:0000256" key="5">
    <source>
        <dbReference type="ARBA" id="ARBA00022801"/>
    </source>
</evidence>
<evidence type="ECO:0000313" key="12">
    <source>
        <dbReference type="Proteomes" id="UP000664369"/>
    </source>
</evidence>
<dbReference type="Gene3D" id="3.40.390.10">
    <property type="entry name" value="Collagenase (Catalytic Domain)"/>
    <property type="match status" value="1"/>
</dbReference>
<dbReference type="Proteomes" id="UP000664369">
    <property type="component" value="Unassembled WGS sequence"/>
</dbReference>
<keyword evidence="8" id="KW-1015">Disulfide bond</keyword>
<dbReference type="RefSeq" id="WP_262898481.1">
    <property type="nucleotide sequence ID" value="NZ_JAGETZ010000036.1"/>
</dbReference>
<evidence type="ECO:0000256" key="6">
    <source>
        <dbReference type="ARBA" id="ARBA00022833"/>
    </source>
</evidence>
<evidence type="ECO:0000256" key="8">
    <source>
        <dbReference type="ARBA" id="ARBA00023157"/>
    </source>
</evidence>
<dbReference type="Pfam" id="PF05572">
    <property type="entry name" value="Peptidase_M43"/>
    <property type="match status" value="1"/>
</dbReference>
<organism evidence="11 12">
    <name type="scientific">Hymenobacter negativus</name>
    <dbReference type="NCBI Taxonomy" id="2795026"/>
    <lineage>
        <taxon>Bacteria</taxon>
        <taxon>Pseudomonadati</taxon>
        <taxon>Bacteroidota</taxon>
        <taxon>Cytophagia</taxon>
        <taxon>Cytophagales</taxon>
        <taxon>Hymenobacteraceae</taxon>
        <taxon>Hymenobacter</taxon>
    </lineage>
</organism>
<evidence type="ECO:0000259" key="10">
    <source>
        <dbReference type="Pfam" id="PF05572"/>
    </source>
</evidence>
<dbReference type="InterPro" id="IPR008754">
    <property type="entry name" value="Peptidase_M43"/>
</dbReference>
<proteinExistence type="inferred from homology"/>
<keyword evidence="4 9" id="KW-0732">Signal</keyword>
<evidence type="ECO:0000256" key="7">
    <source>
        <dbReference type="ARBA" id="ARBA00023049"/>
    </source>
</evidence>
<evidence type="ECO:0000256" key="4">
    <source>
        <dbReference type="ARBA" id="ARBA00022729"/>
    </source>
</evidence>
<feature type="signal peptide" evidence="9">
    <location>
        <begin position="1"/>
        <end position="23"/>
    </location>
</feature>
<feature type="chain" id="PRO_5045836417" description="Peptidase M43 pregnancy-associated plasma-A domain-containing protein" evidence="9">
    <location>
        <begin position="24"/>
        <end position="346"/>
    </location>
</feature>
<keyword evidence="6" id="KW-0862">Zinc</keyword>
<gene>
    <name evidence="11" type="ORF">J4E00_29225</name>
</gene>
<evidence type="ECO:0000256" key="2">
    <source>
        <dbReference type="ARBA" id="ARBA00022670"/>
    </source>
</evidence>
<comment type="caution">
    <text evidence="11">The sequence shown here is derived from an EMBL/GenBank/DDBJ whole genome shotgun (WGS) entry which is preliminary data.</text>
</comment>
<dbReference type="PANTHER" id="PTHR47466">
    <property type="match status" value="1"/>
</dbReference>
<keyword evidence="5" id="KW-0378">Hydrolase</keyword>
<protein>
    <recommendedName>
        <fullName evidence="10">Peptidase M43 pregnancy-associated plasma-A domain-containing protein</fullName>
    </recommendedName>
</protein>
<accession>A0ABS3QQ50</accession>
<keyword evidence="2" id="KW-0645">Protease</keyword>
<dbReference type="PANTHER" id="PTHR47466:SF1">
    <property type="entry name" value="METALLOPROTEASE MEP1 (AFU_ORTHOLOGUE AFUA_1G07730)-RELATED"/>
    <property type="match status" value="1"/>
</dbReference>
<dbReference type="SUPFAM" id="SSF55486">
    <property type="entry name" value="Metalloproteases ('zincins'), catalytic domain"/>
    <property type="match status" value="1"/>
</dbReference>
<evidence type="ECO:0000313" key="11">
    <source>
        <dbReference type="EMBL" id="MBO2013173.1"/>
    </source>
</evidence>
<comment type="similarity">
    <text evidence="1">Belongs to the peptidase M43B family.</text>
</comment>
<sequence>MLRKLLSLAMMAGMALSGFGANAQTVSRNWCGTDAEQERYYAAHPGSREARQAYYQQLEALAQNQQRGAAYVTDVTIPVVVHVLHAGGVENISDRQINSAINQLNIDYQKLNPDTVDIISLFRPIAASVGFRFRLAKKDPNGNCTTGITRHYVPAVYNDAQNGSVHATGVWDQARYLNIWVVNSISSGAAGYVTPPNLPTNARDGFVVLHDYFGTQGTSTLFKGRAATHEVGHYFGLSHTWGGTNTPGSGNCNGTDNVPDTPPTDGSQTCNLSYAPCGQVTNVQNFMDYSYCFRMFTQGQRALMRTILASNRSVLTSQANLVATGTNDGYVAPDCAPLAAFAALPG</sequence>